<feature type="transmembrane region" description="Helical" evidence="1">
    <location>
        <begin position="337"/>
        <end position="360"/>
    </location>
</feature>
<evidence type="ECO:0000256" key="1">
    <source>
        <dbReference type="SAM" id="Phobius"/>
    </source>
</evidence>
<proteinExistence type="predicted"/>
<evidence type="ECO:0000313" key="3">
    <source>
        <dbReference type="EMBL" id="NSI64280.1"/>
    </source>
</evidence>
<keyword evidence="1" id="KW-0472">Membrane</keyword>
<feature type="transmembrane region" description="Helical" evidence="1">
    <location>
        <begin position="90"/>
        <end position="109"/>
    </location>
</feature>
<dbReference type="RefSeq" id="WP_055169837.1">
    <property type="nucleotide sequence ID" value="NZ_AP031446.1"/>
</dbReference>
<evidence type="ECO:0008006" key="5">
    <source>
        <dbReference type="Google" id="ProtNLM"/>
    </source>
</evidence>
<reference evidence="3" key="1">
    <citation type="journal article" date="2020" name="Cell Host Microbe">
        <title>Functional and Genomic Variation between Human-Derived Isolates of Lachnospiraceae Reveals Inter- and Intra-Species Diversity.</title>
        <authorList>
            <person name="Sorbara M.T."/>
            <person name="Littmann E.R."/>
            <person name="Fontana E."/>
            <person name="Moody T.U."/>
            <person name="Kohout C.E."/>
            <person name="Gjonbalaj M."/>
            <person name="Eaton V."/>
            <person name="Seok R."/>
            <person name="Leiner I.M."/>
            <person name="Pamer E.G."/>
        </authorList>
    </citation>
    <scope>NUCLEOTIDE SEQUENCE</scope>
    <source>
        <strain evidence="3">MSK.11.9</strain>
    </source>
</reference>
<sequence>MGYEIMMCVMALFVNLLVVGCFALVYGTKMKYENGMLFGIHMPKEAQKDSEVQSLMEQYAVRMKKFYWWNVAGAVLSGLLAFSYTSIFMFGWMFWIFEFTIGSMGFLCMNHRKLYDIKVKHQWFAAEGADIVVIDIGASAKAEEKRIPAVWHLPAVVILAWLCFLPGMRRWVQEEAANILVPGMALLTAGLFWVLHIWTNRRRCDAYSENTQINTAIHVRERRMWAWIWLVGTYTSLIGMGEILWQISRKGYLDVVDTIICVIFSMAGGLFILAAILWMMKKRQELLKTEEPLSYVDDDIYWKNGWYNNPRDRRWVVPDRMCSSNYSFNMGKPGVRYLTGALGSVIVIGVLWLVVVFFGMDFVRPQLSIDGNQVTVRSAEYGISFDKKEIEDAELLEDLPEEDFVRINGLSDSRQLLGKFKGEESGKAMFYIRRGETPVLKIKLPEYTVFVNSEESGKVQEWYEELSS</sequence>
<reference evidence="3" key="2">
    <citation type="submission" date="2020-02" db="EMBL/GenBank/DDBJ databases">
        <authorList>
            <person name="Littmann E."/>
            <person name="Sorbara M."/>
        </authorList>
    </citation>
    <scope>NUCLEOTIDE SEQUENCE</scope>
    <source>
        <strain evidence="3">MSK.11.9</strain>
    </source>
</reference>
<dbReference type="AlphaFoldDB" id="A0A2N5NHG6"/>
<feature type="transmembrane region" description="Helical" evidence="1">
    <location>
        <begin position="179"/>
        <end position="198"/>
    </location>
</feature>
<protein>
    <recommendedName>
        <fullName evidence="5">Bacterial Pleckstrin homology domain-containing protein</fullName>
    </recommendedName>
</protein>
<dbReference type="Proteomes" id="UP001211731">
    <property type="component" value="Unassembled WGS sequence"/>
</dbReference>
<name>A0A2N5NHG6_MEDGN</name>
<organism evidence="2 4">
    <name type="scientific">Mediterraneibacter gnavus</name>
    <name type="common">Ruminococcus gnavus</name>
    <dbReference type="NCBI Taxonomy" id="33038"/>
    <lineage>
        <taxon>Bacteria</taxon>
        <taxon>Bacillati</taxon>
        <taxon>Bacillota</taxon>
        <taxon>Clostridia</taxon>
        <taxon>Lachnospirales</taxon>
        <taxon>Lachnospiraceae</taxon>
        <taxon>Mediterraneibacter</taxon>
    </lineage>
</organism>
<reference evidence="2" key="3">
    <citation type="submission" date="2023-01" db="EMBL/GenBank/DDBJ databases">
        <title>Human gut microbiome strain richness.</title>
        <authorList>
            <person name="Chen-Liaw A."/>
        </authorList>
    </citation>
    <scope>NUCLEOTIDE SEQUENCE</scope>
    <source>
        <strain evidence="2">1001217st1_A9_1001217B_191108</strain>
    </source>
</reference>
<keyword evidence="1" id="KW-0812">Transmembrane</keyword>
<dbReference type="Proteomes" id="UP001296581">
    <property type="component" value="Unassembled WGS sequence"/>
</dbReference>
<comment type="caution">
    <text evidence="2">The sequence shown here is derived from an EMBL/GenBank/DDBJ whole genome shotgun (WGS) entry which is preliminary data.</text>
</comment>
<gene>
    <name evidence="3" type="ORF">G4981_03110</name>
    <name evidence="2" type="ORF">PNU63_03760</name>
</gene>
<feature type="transmembrane region" description="Helical" evidence="1">
    <location>
        <begin position="6"/>
        <end position="26"/>
    </location>
</feature>
<feature type="transmembrane region" description="Helical" evidence="1">
    <location>
        <begin position="259"/>
        <end position="280"/>
    </location>
</feature>
<feature type="transmembrane region" description="Helical" evidence="1">
    <location>
        <begin position="149"/>
        <end position="167"/>
    </location>
</feature>
<feature type="transmembrane region" description="Helical" evidence="1">
    <location>
        <begin position="226"/>
        <end position="247"/>
    </location>
</feature>
<evidence type="ECO:0000313" key="4">
    <source>
        <dbReference type="Proteomes" id="UP001211731"/>
    </source>
</evidence>
<dbReference type="EMBL" id="JAQMLR010000002">
    <property type="protein sequence ID" value="MDB8737904.1"/>
    <property type="molecule type" value="Genomic_DNA"/>
</dbReference>
<keyword evidence="1" id="KW-1133">Transmembrane helix</keyword>
<feature type="transmembrane region" description="Helical" evidence="1">
    <location>
        <begin position="66"/>
        <end position="84"/>
    </location>
</feature>
<evidence type="ECO:0000313" key="2">
    <source>
        <dbReference type="EMBL" id="MDB8737904.1"/>
    </source>
</evidence>
<dbReference type="EMBL" id="JAAIRY010000002">
    <property type="protein sequence ID" value="NSI64280.1"/>
    <property type="molecule type" value="Genomic_DNA"/>
</dbReference>
<accession>A0A2N5NHG6</accession>